<accession>Q3ULV5</accession>
<dbReference type="AlphaFoldDB" id="Q3ULV5"/>
<dbReference type="EMBL" id="AK145285">
    <property type="protein sequence ID" value="BAE26343.1"/>
    <property type="molecule type" value="mRNA"/>
</dbReference>
<dbReference type="AGR" id="MGI:98506"/>
<reference evidence="2" key="6">
    <citation type="submission" date="2004-03" db="EMBL/GenBank/DDBJ databases">
        <authorList>
            <person name="Arakawa T."/>
            <person name="Carninci P."/>
            <person name="Fukuda S."/>
            <person name="Hashizume W."/>
            <person name="Hayashida K."/>
            <person name="Hori F."/>
            <person name="Iida J."/>
            <person name="Imamura K."/>
            <person name="Imotani K."/>
            <person name="Itoh M."/>
            <person name="Kanagawa S."/>
            <person name="Kawai J."/>
            <person name="Kojima M."/>
            <person name="Konno H."/>
            <person name="Murata M."/>
            <person name="Nakamura M."/>
            <person name="Ninomiya N."/>
            <person name="Nishiyori H."/>
            <person name="Nomura K."/>
            <person name="Ohno M."/>
            <person name="Sakazume N."/>
            <person name="Sano H."/>
            <person name="Sasaki D."/>
            <person name="Shibata K."/>
            <person name="Shiraki T."/>
            <person name="Tagami M."/>
            <person name="Tagami Y."/>
            <person name="Waki K."/>
            <person name="Watahiki A."/>
            <person name="Muramatsu M."/>
            <person name="Hayashizaki Y."/>
        </authorList>
    </citation>
    <scope>NUCLEOTIDE SEQUENCE</scope>
    <source>
        <tissue evidence="2">Mammary gland</tissue>
    </source>
</reference>
<reference evidence="2" key="3">
    <citation type="journal article" date="2000" name="Genome Res.">
        <title>RIKEN integrated sequence analysis (RISA) system--384-format sequencing pipeline with 384 multicapillary sequencer.</title>
        <authorList>
            <person name="Shibata K."/>
            <person name="Itoh M."/>
            <person name="Aizawa K."/>
            <person name="Nagaoka S."/>
            <person name="Sasaki N."/>
            <person name="Carninci P."/>
            <person name="Konno H."/>
            <person name="Akiyama J."/>
            <person name="Nishi K."/>
            <person name="Kitsunai T."/>
            <person name="Tashiro H."/>
            <person name="Itoh M."/>
            <person name="Sumi N."/>
            <person name="Ishii Y."/>
            <person name="Nakamura S."/>
            <person name="Hazama M."/>
            <person name="Nishine T."/>
            <person name="Harada A."/>
            <person name="Yamamoto R."/>
            <person name="Matsumoto H."/>
            <person name="Sakaguchi S."/>
            <person name="Ikegami T."/>
            <person name="Kashiwagi K."/>
            <person name="Fujiwake S."/>
            <person name="Inoue K."/>
            <person name="Togawa Y."/>
            <person name="Izawa M."/>
            <person name="Ohara E."/>
            <person name="Watahiki M."/>
            <person name="Yoneda Y."/>
            <person name="Ishikawa T."/>
            <person name="Ozawa K."/>
            <person name="Tanaka T."/>
            <person name="Matsuura S."/>
            <person name="Kawai J."/>
            <person name="Okazaki Y."/>
            <person name="Muramatsu M."/>
            <person name="Inoue Y."/>
            <person name="Kira A."/>
            <person name="Hayashizaki Y."/>
        </authorList>
    </citation>
    <scope>NUCLEOTIDE SEQUENCE</scope>
    <source>
        <tissue evidence="2">Mammary gland</tissue>
    </source>
</reference>
<sequence>MLKSNPKRFAKFVFYFLCTCAKFYVFNKITIHKVIKK</sequence>
<reference evidence="2" key="7">
    <citation type="journal article" date="2005" name="Science">
        <title>The Transcriptional Landscape of the Mammalian Genome.</title>
        <authorList>
            <consortium name="The FANTOM Consortium"/>
            <consortium name="Riken Genome Exploration Research Group and Genome Science Group (Genome Network Project Core Group)"/>
        </authorList>
    </citation>
    <scope>NUCLEOTIDE SEQUENCE</scope>
    <source>
        <tissue evidence="2">Mammary gland</tissue>
    </source>
</reference>
<gene>
    <name evidence="3" type="primary">Tcf4</name>
</gene>
<reference evidence="2" key="4">
    <citation type="journal article" date="2001" name="Nature">
        <title>Functional annotation of a full-length mouse cDNA collection.</title>
        <authorList>
            <consortium name="The RIKEN Genome Exploration Research Group Phase II Team and the FANTOM Consortium"/>
        </authorList>
    </citation>
    <scope>NUCLEOTIDE SEQUENCE</scope>
    <source>
        <tissue evidence="2">Mammary gland</tissue>
    </source>
</reference>
<keyword evidence="1" id="KW-0472">Membrane</keyword>
<reference evidence="2" key="8">
    <citation type="journal article" date="2005" name="Science">
        <title>Antisense Transcription in the Mammalian Transcriptome.</title>
        <authorList>
            <consortium name="RIKEN Genome Exploration Research Group and Genome Science Group (Genome Network Project Core Group) and the FANTOM Consortium"/>
        </authorList>
    </citation>
    <scope>NUCLEOTIDE SEQUENCE</scope>
    <source>
        <tissue evidence="2">Mammary gland</tissue>
    </source>
</reference>
<evidence type="ECO:0000256" key="1">
    <source>
        <dbReference type="SAM" id="Phobius"/>
    </source>
</evidence>
<feature type="non-terminal residue" evidence="2">
    <location>
        <position position="37"/>
    </location>
</feature>
<reference evidence="2" key="1">
    <citation type="journal article" date="1999" name="Methods Enzymol.">
        <title>High-efficiency full-length cDNA cloning.</title>
        <authorList>
            <person name="Carninci P."/>
            <person name="Hayashizaki Y."/>
        </authorList>
    </citation>
    <scope>NUCLEOTIDE SEQUENCE</scope>
    <source>
        <tissue evidence="2">Mammary gland</tissue>
    </source>
</reference>
<feature type="transmembrane region" description="Helical" evidence="1">
    <location>
        <begin position="12"/>
        <end position="31"/>
    </location>
</feature>
<reference evidence="2" key="2">
    <citation type="journal article" date="2000" name="Genome Res.">
        <title>Normalization and subtraction of cap-trapper-selected cDNAs to prepare full-length cDNA libraries for rapid discovery of new genes.</title>
        <authorList>
            <person name="Carninci P."/>
            <person name="Shibata Y."/>
            <person name="Hayatsu N."/>
            <person name="Sugahara Y."/>
            <person name="Shibata K."/>
            <person name="Itoh M."/>
            <person name="Konno H."/>
            <person name="Okazaki Y."/>
            <person name="Muramatsu M."/>
            <person name="Hayashizaki Y."/>
        </authorList>
    </citation>
    <scope>NUCLEOTIDE SEQUENCE</scope>
    <source>
        <tissue evidence="2">Mammary gland</tissue>
    </source>
</reference>
<protein>
    <submittedName>
        <fullName evidence="2">Uncharacterized protein</fullName>
    </submittedName>
</protein>
<proteinExistence type="evidence at transcript level"/>
<organism evidence="2">
    <name type="scientific">Mus musculus</name>
    <name type="common">Mouse</name>
    <dbReference type="NCBI Taxonomy" id="10090"/>
    <lineage>
        <taxon>Eukaryota</taxon>
        <taxon>Metazoa</taxon>
        <taxon>Chordata</taxon>
        <taxon>Craniata</taxon>
        <taxon>Vertebrata</taxon>
        <taxon>Euteleostomi</taxon>
        <taxon>Mammalia</taxon>
        <taxon>Eutheria</taxon>
        <taxon>Euarchontoglires</taxon>
        <taxon>Glires</taxon>
        <taxon>Rodentia</taxon>
        <taxon>Myomorpha</taxon>
        <taxon>Muroidea</taxon>
        <taxon>Muridae</taxon>
        <taxon>Murinae</taxon>
        <taxon>Mus</taxon>
        <taxon>Mus</taxon>
    </lineage>
</organism>
<keyword evidence="1" id="KW-1133">Transmembrane helix</keyword>
<evidence type="ECO:0000313" key="3">
    <source>
        <dbReference type="MGI" id="MGI:98506"/>
    </source>
</evidence>
<keyword evidence="1" id="KW-0812">Transmembrane</keyword>
<dbReference type="MGI" id="MGI:98506">
    <property type="gene designation" value="Tcf4"/>
</dbReference>
<name>Q3ULV5_MOUSE</name>
<evidence type="ECO:0000313" key="2">
    <source>
        <dbReference type="EMBL" id="BAE26343.1"/>
    </source>
</evidence>
<reference evidence="2" key="5">
    <citation type="journal article" date="2002" name="Nature">
        <title>Analysis of the mouse transcriptome based on functional annotation of 60,770 full-length cDNAs.</title>
        <authorList>
            <consortium name="The FANTOM Consortium and the RIKEN Genome Exploration Research Group Phase I and II Team"/>
        </authorList>
    </citation>
    <scope>NUCLEOTIDE SEQUENCE</scope>
    <source>
        <tissue evidence="2">Mammary gland</tissue>
    </source>
</reference>